<keyword evidence="1" id="KW-0812">Transmembrane</keyword>
<organism evidence="2 3">
    <name type="scientific">Enterococcus diestrammenae</name>
    <dbReference type="NCBI Taxonomy" id="1155073"/>
    <lineage>
        <taxon>Bacteria</taxon>
        <taxon>Bacillati</taxon>
        <taxon>Bacillota</taxon>
        <taxon>Bacilli</taxon>
        <taxon>Lactobacillales</taxon>
        <taxon>Enterococcaceae</taxon>
        <taxon>Enterococcus</taxon>
    </lineage>
</organism>
<reference evidence="2" key="1">
    <citation type="submission" date="2016-06" db="EMBL/GenBank/DDBJ databases">
        <authorList>
            <person name="Van Tyne D."/>
        </authorList>
    </citation>
    <scope>NUCLEOTIDE SEQUENCE</scope>
    <source>
        <strain evidence="2">JM9A</strain>
    </source>
</reference>
<dbReference type="Proteomes" id="UP001429357">
    <property type="component" value="Unassembled WGS sequence"/>
</dbReference>
<reference evidence="2" key="2">
    <citation type="submission" date="2024-02" db="EMBL/GenBank/DDBJ databases">
        <title>The Genome Sequence of Enterococcus diestrammenae JM9A.</title>
        <authorList>
            <person name="Earl A."/>
            <person name="Manson A."/>
            <person name="Gilmore M."/>
            <person name="Sanders J."/>
            <person name="Shea T."/>
            <person name="Howe W."/>
            <person name="Livny J."/>
            <person name="Cuomo C."/>
            <person name="Neafsey D."/>
            <person name="Birren B."/>
        </authorList>
    </citation>
    <scope>NUCLEOTIDE SEQUENCE</scope>
    <source>
        <strain evidence="2">JM9A</strain>
    </source>
</reference>
<comment type="caution">
    <text evidence="2">The sequence shown here is derived from an EMBL/GenBank/DDBJ whole genome shotgun (WGS) entry which is preliminary data.</text>
</comment>
<sequence>MFSLLVVLVFVGVGLFGLITSLGWLLTKKPMLEINKYEVVLRKQPWQEVRLPASKIISVRHQLASRTSTRSGRTETDYRSQLLVKAENQPTVTLEMHLLAGTVDDIYEAMAKYLPHATWHD</sequence>
<proteinExistence type="predicted"/>
<keyword evidence="1" id="KW-0472">Membrane</keyword>
<keyword evidence="3" id="KW-1185">Reference proteome</keyword>
<feature type="transmembrane region" description="Helical" evidence="1">
    <location>
        <begin position="6"/>
        <end position="26"/>
    </location>
</feature>
<name>A0ABV0EYH5_9ENTE</name>
<dbReference type="EMBL" id="MAEI02000001">
    <property type="protein sequence ID" value="MEO1780853.1"/>
    <property type="molecule type" value="Genomic_DNA"/>
</dbReference>
<evidence type="ECO:0000313" key="2">
    <source>
        <dbReference type="EMBL" id="MEO1780853.1"/>
    </source>
</evidence>
<dbReference type="RefSeq" id="WP_161869539.1">
    <property type="nucleotide sequence ID" value="NZ_MAEI02000001.1"/>
</dbReference>
<accession>A0ABV0EYH5</accession>
<evidence type="ECO:0000256" key="1">
    <source>
        <dbReference type="SAM" id="Phobius"/>
    </source>
</evidence>
<keyword evidence="1" id="KW-1133">Transmembrane helix</keyword>
<evidence type="ECO:0000313" key="3">
    <source>
        <dbReference type="Proteomes" id="UP001429357"/>
    </source>
</evidence>
<protein>
    <submittedName>
        <fullName evidence="2">Uncharacterized protein</fullName>
    </submittedName>
</protein>
<gene>
    <name evidence="2" type="ORF">BAU18_000404</name>
</gene>